<evidence type="ECO:0000313" key="2">
    <source>
        <dbReference type="EMBL" id="KAI6660682.1"/>
    </source>
</evidence>
<accession>A0AAV7KH75</accession>
<evidence type="ECO:0000313" key="3">
    <source>
        <dbReference type="Proteomes" id="UP001165289"/>
    </source>
</evidence>
<dbReference type="EMBL" id="JAKMXF010000029">
    <property type="protein sequence ID" value="KAI6660682.1"/>
    <property type="molecule type" value="Genomic_DNA"/>
</dbReference>
<dbReference type="Proteomes" id="UP001165289">
    <property type="component" value="Unassembled WGS sequence"/>
</dbReference>
<dbReference type="InterPro" id="IPR036397">
    <property type="entry name" value="RNaseH_sf"/>
</dbReference>
<reference evidence="2 3" key="1">
    <citation type="journal article" date="2023" name="BMC Biol.">
        <title>The compact genome of the sponge Oopsacas minuta (Hexactinellida) is lacking key metazoan core genes.</title>
        <authorList>
            <person name="Santini S."/>
            <person name="Schenkelaars Q."/>
            <person name="Jourda C."/>
            <person name="Duchesne M."/>
            <person name="Belahbib H."/>
            <person name="Rocher C."/>
            <person name="Selva M."/>
            <person name="Riesgo A."/>
            <person name="Vervoort M."/>
            <person name="Leys S.P."/>
            <person name="Kodjabachian L."/>
            <person name="Le Bivic A."/>
            <person name="Borchiellini C."/>
            <person name="Claverie J.M."/>
            <person name="Renard E."/>
        </authorList>
    </citation>
    <scope>NUCLEOTIDE SEQUENCE [LARGE SCALE GENOMIC DNA]</scope>
    <source>
        <strain evidence="2">SPO-2</strain>
    </source>
</reference>
<protein>
    <submittedName>
        <fullName evidence="2">Histone-lysine N-methyltransferase SETMAR-like</fullName>
    </submittedName>
</protein>
<dbReference type="Gene3D" id="1.10.10.1450">
    <property type="match status" value="1"/>
</dbReference>
<dbReference type="Pfam" id="PF17906">
    <property type="entry name" value="HTH_48"/>
    <property type="match status" value="1"/>
</dbReference>
<comment type="caution">
    <text evidence="2">The sequence shown here is derived from an EMBL/GenBank/DDBJ whole genome shotgun (WGS) entry which is preliminary data.</text>
</comment>
<dbReference type="GO" id="GO:0003676">
    <property type="term" value="F:nucleic acid binding"/>
    <property type="evidence" value="ECO:0007669"/>
    <property type="project" value="InterPro"/>
</dbReference>
<name>A0AAV7KH75_9METZ</name>
<gene>
    <name evidence="2" type="ORF">LOD99_10324</name>
</gene>
<sequence>MDSLVTKSSIQLSRRDIRAVILFQFQLLKTIKECHENFCTAFPNNKVSAATVKRWYREFKCGNFHLEDQPRPGPPPYAVTEGIVESIEDMVIADPNVAYERIKHEIGISSGAVHTVLHQSLQLRKLCGRWIPHQLHPEQKQNRVKCCHEMLKKFNNGNSRDVSKIITGDETWIYQYDPETKQQSRQWCENGEGPPTKVRRTQYTKKQMYTIFFNTTGVKTVVPLEPVINAINLQRPGTGLRGTFLHHDNASSHTSKMTRQFIEESGLHILPYPLYSPDLAPCDFWLFPRIKKYLKGRNFSSNSELEGALREVIGDINEKEFKEAIQGWFKRMNKCIQAKGCYFEQL</sequence>
<dbReference type="PANTHER" id="PTHR46060">
    <property type="entry name" value="MARINER MOS1 TRANSPOSASE-LIKE PROTEIN"/>
    <property type="match status" value="1"/>
</dbReference>
<dbReference type="PANTHER" id="PTHR46060:SF1">
    <property type="entry name" value="MARINER MOS1 TRANSPOSASE-LIKE PROTEIN"/>
    <property type="match status" value="1"/>
</dbReference>
<organism evidence="2 3">
    <name type="scientific">Oopsacas minuta</name>
    <dbReference type="NCBI Taxonomy" id="111878"/>
    <lineage>
        <taxon>Eukaryota</taxon>
        <taxon>Metazoa</taxon>
        <taxon>Porifera</taxon>
        <taxon>Hexactinellida</taxon>
        <taxon>Hexasterophora</taxon>
        <taxon>Lyssacinosida</taxon>
        <taxon>Leucopsacidae</taxon>
        <taxon>Oopsacas</taxon>
    </lineage>
</organism>
<evidence type="ECO:0000259" key="1">
    <source>
        <dbReference type="Pfam" id="PF17906"/>
    </source>
</evidence>
<dbReference type="InterPro" id="IPR052709">
    <property type="entry name" value="Transposase-MT_Hybrid"/>
</dbReference>
<dbReference type="Gene3D" id="3.30.420.10">
    <property type="entry name" value="Ribonuclease H-like superfamily/Ribonuclease H"/>
    <property type="match status" value="1"/>
</dbReference>
<feature type="domain" description="Mos1 transposase HTH" evidence="1">
    <location>
        <begin position="14"/>
        <end position="63"/>
    </location>
</feature>
<proteinExistence type="predicted"/>
<keyword evidence="3" id="KW-1185">Reference proteome</keyword>
<dbReference type="InterPro" id="IPR041426">
    <property type="entry name" value="Mos1_HTH"/>
</dbReference>
<dbReference type="AlphaFoldDB" id="A0AAV7KH75"/>